<dbReference type="PANTHER" id="PTHR24567">
    <property type="entry name" value="CRP FAMILY TRANSCRIPTIONAL REGULATORY PROTEIN"/>
    <property type="match status" value="1"/>
</dbReference>
<dbReference type="Gene3D" id="2.60.120.10">
    <property type="entry name" value="Jelly Rolls"/>
    <property type="match status" value="1"/>
</dbReference>
<evidence type="ECO:0000313" key="7">
    <source>
        <dbReference type="Proteomes" id="UP000177555"/>
    </source>
</evidence>
<dbReference type="InterPro" id="IPR050397">
    <property type="entry name" value="Env_Response_Regulators"/>
</dbReference>
<name>A0A1F5JHB7_9BACT</name>
<comment type="caution">
    <text evidence="6">The sequence shown here is derived from an EMBL/GenBank/DDBJ whole genome shotgun (WGS) entry which is preliminary data.</text>
</comment>
<dbReference type="Pfam" id="PF00027">
    <property type="entry name" value="cNMP_binding"/>
    <property type="match status" value="1"/>
</dbReference>
<dbReference type="PROSITE" id="PS50042">
    <property type="entry name" value="CNMP_BINDING_3"/>
    <property type="match status" value="1"/>
</dbReference>
<dbReference type="AlphaFoldDB" id="A0A1F5JHB7"/>
<dbReference type="Pfam" id="PF13545">
    <property type="entry name" value="HTH_Crp_2"/>
    <property type="match status" value="1"/>
</dbReference>
<dbReference type="SUPFAM" id="SSF46785">
    <property type="entry name" value="Winged helix' DNA-binding domain"/>
    <property type="match status" value="1"/>
</dbReference>
<dbReference type="SMART" id="SM00100">
    <property type="entry name" value="cNMP"/>
    <property type="match status" value="1"/>
</dbReference>
<dbReference type="PROSITE" id="PS51063">
    <property type="entry name" value="HTH_CRP_2"/>
    <property type="match status" value="1"/>
</dbReference>
<dbReference type="SUPFAM" id="SSF51206">
    <property type="entry name" value="cAMP-binding domain-like"/>
    <property type="match status" value="1"/>
</dbReference>
<dbReference type="InterPro" id="IPR012318">
    <property type="entry name" value="HTH_CRP"/>
</dbReference>
<dbReference type="PANTHER" id="PTHR24567:SF26">
    <property type="entry name" value="REGULATORY PROTEIN YEIL"/>
    <property type="match status" value="1"/>
</dbReference>
<evidence type="ECO:0008006" key="8">
    <source>
        <dbReference type="Google" id="ProtNLM"/>
    </source>
</evidence>
<protein>
    <recommendedName>
        <fullName evidence="8">HTH crp-type domain-containing protein</fullName>
    </recommendedName>
</protein>
<dbReference type="CDD" id="cd00092">
    <property type="entry name" value="HTH_CRP"/>
    <property type="match status" value="1"/>
</dbReference>
<keyword evidence="2" id="KW-0238">DNA-binding</keyword>
<dbReference type="InterPro" id="IPR036388">
    <property type="entry name" value="WH-like_DNA-bd_sf"/>
</dbReference>
<evidence type="ECO:0000256" key="1">
    <source>
        <dbReference type="ARBA" id="ARBA00023015"/>
    </source>
</evidence>
<dbReference type="GO" id="GO:0003677">
    <property type="term" value="F:DNA binding"/>
    <property type="evidence" value="ECO:0007669"/>
    <property type="project" value="UniProtKB-KW"/>
</dbReference>
<evidence type="ECO:0000256" key="2">
    <source>
        <dbReference type="ARBA" id="ARBA00023125"/>
    </source>
</evidence>
<dbReference type="Proteomes" id="UP000177555">
    <property type="component" value="Unassembled WGS sequence"/>
</dbReference>
<keyword evidence="1" id="KW-0805">Transcription regulation</keyword>
<dbReference type="EMBL" id="MFCP01000024">
    <property type="protein sequence ID" value="OGE28023.1"/>
    <property type="molecule type" value="Genomic_DNA"/>
</dbReference>
<evidence type="ECO:0000259" key="5">
    <source>
        <dbReference type="PROSITE" id="PS51063"/>
    </source>
</evidence>
<organism evidence="6 7">
    <name type="scientific">Candidatus Daviesbacteria bacterium RIFCSPHIGHO2_01_FULL_40_11</name>
    <dbReference type="NCBI Taxonomy" id="1797762"/>
    <lineage>
        <taxon>Bacteria</taxon>
        <taxon>Candidatus Daviesiibacteriota</taxon>
    </lineage>
</organism>
<gene>
    <name evidence="6" type="ORF">A2867_04060</name>
</gene>
<keyword evidence="3" id="KW-0804">Transcription</keyword>
<dbReference type="InterPro" id="IPR018490">
    <property type="entry name" value="cNMP-bd_dom_sf"/>
</dbReference>
<dbReference type="Gene3D" id="1.10.10.10">
    <property type="entry name" value="Winged helix-like DNA-binding domain superfamily/Winged helix DNA-binding domain"/>
    <property type="match status" value="1"/>
</dbReference>
<evidence type="ECO:0000313" key="6">
    <source>
        <dbReference type="EMBL" id="OGE28023.1"/>
    </source>
</evidence>
<evidence type="ECO:0000256" key="3">
    <source>
        <dbReference type="ARBA" id="ARBA00023163"/>
    </source>
</evidence>
<evidence type="ECO:0000259" key="4">
    <source>
        <dbReference type="PROSITE" id="PS50042"/>
    </source>
</evidence>
<dbReference type="InterPro" id="IPR014710">
    <property type="entry name" value="RmlC-like_jellyroll"/>
</dbReference>
<dbReference type="GO" id="GO:0005829">
    <property type="term" value="C:cytosol"/>
    <property type="evidence" value="ECO:0007669"/>
    <property type="project" value="TreeGrafter"/>
</dbReference>
<dbReference type="SMART" id="SM00419">
    <property type="entry name" value="HTH_CRP"/>
    <property type="match status" value="1"/>
</dbReference>
<sequence length="217" mass="24945">MEQQISKKLNNFFSRFKKLSFKKGESILRAEDKPKGVLYLKKGYVRLYSISSNAQELTLIIFKADDFFPMMWAINDTPNTYYLDAMTDAELYQAPRKQFLNFIKNNSEVLFEINSRILTRFGGILSRMEYAIFGHAQSKVASIILLCAERFGSKEKRDIIVQVPLTHQDIANLIGVARETVSIEMEKLQKQGLIEHLGRSLVVKDIQKLKRESVLGS</sequence>
<reference evidence="6 7" key="1">
    <citation type="journal article" date="2016" name="Nat. Commun.">
        <title>Thousands of microbial genomes shed light on interconnected biogeochemical processes in an aquifer system.</title>
        <authorList>
            <person name="Anantharaman K."/>
            <person name="Brown C.T."/>
            <person name="Hug L.A."/>
            <person name="Sharon I."/>
            <person name="Castelle C.J."/>
            <person name="Probst A.J."/>
            <person name="Thomas B.C."/>
            <person name="Singh A."/>
            <person name="Wilkins M.J."/>
            <person name="Karaoz U."/>
            <person name="Brodie E.L."/>
            <person name="Williams K.H."/>
            <person name="Hubbard S.S."/>
            <person name="Banfield J.F."/>
        </authorList>
    </citation>
    <scope>NUCLEOTIDE SEQUENCE [LARGE SCALE GENOMIC DNA]</scope>
</reference>
<feature type="domain" description="HTH crp-type" evidence="5">
    <location>
        <begin position="134"/>
        <end position="207"/>
    </location>
</feature>
<accession>A0A1F5JHB7</accession>
<dbReference type="InterPro" id="IPR000595">
    <property type="entry name" value="cNMP-bd_dom"/>
</dbReference>
<dbReference type="GO" id="GO:0003700">
    <property type="term" value="F:DNA-binding transcription factor activity"/>
    <property type="evidence" value="ECO:0007669"/>
    <property type="project" value="TreeGrafter"/>
</dbReference>
<dbReference type="CDD" id="cd00038">
    <property type="entry name" value="CAP_ED"/>
    <property type="match status" value="1"/>
</dbReference>
<proteinExistence type="predicted"/>
<dbReference type="InterPro" id="IPR036390">
    <property type="entry name" value="WH_DNA-bd_sf"/>
</dbReference>
<feature type="domain" description="Cyclic nucleotide-binding" evidence="4">
    <location>
        <begin position="1"/>
        <end position="120"/>
    </location>
</feature>
<dbReference type="PRINTS" id="PR00034">
    <property type="entry name" value="HTHCRP"/>
</dbReference>